<reference evidence="2" key="2">
    <citation type="journal article" date="2023" name="Int. J. Mol. Sci.">
        <title>De Novo Assembly and Annotation of 11 Diverse Shrub Willow (Salix) Genomes Reveals Novel Gene Organization in Sex-Linked Regions.</title>
        <authorList>
            <person name="Hyden B."/>
            <person name="Feng K."/>
            <person name="Yates T.B."/>
            <person name="Jawdy S."/>
            <person name="Cereghino C."/>
            <person name="Smart L.B."/>
            <person name="Muchero W."/>
        </authorList>
    </citation>
    <scope>NUCLEOTIDE SEQUENCE</scope>
    <source>
        <tissue evidence="2">Shoot tip</tissue>
    </source>
</reference>
<dbReference type="PANTHER" id="PTHR47352">
    <property type="entry name" value="CLASS I PEPTIDE CHAIN RELEASE FACTOR"/>
    <property type="match status" value="1"/>
</dbReference>
<reference evidence="2" key="1">
    <citation type="submission" date="2022-10" db="EMBL/GenBank/DDBJ databases">
        <authorList>
            <person name="Hyden B.L."/>
            <person name="Feng K."/>
            <person name="Yates T."/>
            <person name="Jawdy S."/>
            <person name="Smart L.B."/>
            <person name="Muchero W."/>
        </authorList>
    </citation>
    <scope>NUCLEOTIDE SEQUENCE</scope>
    <source>
        <tissue evidence="2">Shoot tip</tissue>
    </source>
</reference>
<name>A0ABQ9C5U3_9ROSI</name>
<gene>
    <name evidence="2" type="ORF">OIU77_023122</name>
</gene>
<feature type="compositionally biased region" description="Basic and acidic residues" evidence="1">
    <location>
        <begin position="13"/>
        <end position="24"/>
    </location>
</feature>
<dbReference type="EMBL" id="JAPFFI010000005">
    <property type="protein sequence ID" value="KAJ6393820.1"/>
    <property type="molecule type" value="Genomic_DNA"/>
</dbReference>
<dbReference type="PANTHER" id="PTHR47352:SF1">
    <property type="entry name" value="CLASS I PEPTIDE CHAIN RELEASE FACTOR"/>
    <property type="match status" value="1"/>
</dbReference>
<dbReference type="Proteomes" id="UP001141253">
    <property type="component" value="Chromosome 1"/>
</dbReference>
<keyword evidence="3" id="KW-1185">Reference proteome</keyword>
<feature type="region of interest" description="Disordered" evidence="1">
    <location>
        <begin position="119"/>
        <end position="139"/>
    </location>
</feature>
<dbReference type="SUPFAM" id="SSF110916">
    <property type="entry name" value="Peptidyl-tRNA hydrolase domain-like"/>
    <property type="match status" value="1"/>
</dbReference>
<protein>
    <submittedName>
        <fullName evidence="2">Uncharacterized protein</fullName>
    </submittedName>
</protein>
<comment type="caution">
    <text evidence="2">The sequence shown here is derived from an EMBL/GenBank/DDBJ whole genome shotgun (WGS) entry which is preliminary data.</text>
</comment>
<evidence type="ECO:0000313" key="3">
    <source>
        <dbReference type="Proteomes" id="UP001141253"/>
    </source>
</evidence>
<accession>A0ABQ9C5U3</accession>
<evidence type="ECO:0000256" key="1">
    <source>
        <dbReference type="SAM" id="MobiDB-lite"/>
    </source>
</evidence>
<sequence>MCDYATDIEKEEAEMMKRRKEKEEERDRKIRGLLCLTLLDPHRARTHIESIEYEKNRINKDGEIVISSTKTRTQTGNVDDALAKLQAIIDAASYVPPPPSEEQKKKIAKLAAIGEQKRLTSKKALSDKKASRRSRDNWD</sequence>
<proteinExistence type="predicted"/>
<dbReference type="Gene3D" id="3.30.160.20">
    <property type="match status" value="1"/>
</dbReference>
<feature type="region of interest" description="Disordered" evidence="1">
    <location>
        <begin position="1"/>
        <end position="24"/>
    </location>
</feature>
<feature type="compositionally biased region" description="Basic and acidic residues" evidence="1">
    <location>
        <begin position="124"/>
        <end position="139"/>
    </location>
</feature>
<organism evidence="2 3">
    <name type="scientific">Salix suchowensis</name>
    <dbReference type="NCBI Taxonomy" id="1278906"/>
    <lineage>
        <taxon>Eukaryota</taxon>
        <taxon>Viridiplantae</taxon>
        <taxon>Streptophyta</taxon>
        <taxon>Embryophyta</taxon>
        <taxon>Tracheophyta</taxon>
        <taxon>Spermatophyta</taxon>
        <taxon>Magnoliopsida</taxon>
        <taxon>eudicotyledons</taxon>
        <taxon>Gunneridae</taxon>
        <taxon>Pentapetalae</taxon>
        <taxon>rosids</taxon>
        <taxon>fabids</taxon>
        <taxon>Malpighiales</taxon>
        <taxon>Salicaceae</taxon>
        <taxon>Saliceae</taxon>
        <taxon>Salix</taxon>
    </lineage>
</organism>
<evidence type="ECO:0000313" key="2">
    <source>
        <dbReference type="EMBL" id="KAJ6393820.1"/>
    </source>
</evidence>